<evidence type="ECO:0000313" key="2">
    <source>
        <dbReference type="Proteomes" id="UP000233551"/>
    </source>
</evidence>
<dbReference type="EMBL" id="PGOL01006164">
    <property type="protein sequence ID" value="PKI34027.1"/>
    <property type="molecule type" value="Genomic_DNA"/>
</dbReference>
<dbReference type="AlphaFoldDB" id="A0A2I0HQP1"/>
<accession>A0A2I0HQP1</accession>
<dbReference type="Proteomes" id="UP000233551">
    <property type="component" value="Unassembled WGS sequence"/>
</dbReference>
<evidence type="ECO:0000313" key="1">
    <source>
        <dbReference type="EMBL" id="PKI34027.1"/>
    </source>
</evidence>
<protein>
    <submittedName>
        <fullName evidence="1">Uncharacterized protein</fullName>
    </submittedName>
</protein>
<name>A0A2I0HQP1_PUNGR</name>
<proteinExistence type="predicted"/>
<keyword evidence="2" id="KW-1185">Reference proteome</keyword>
<reference evidence="1 2" key="1">
    <citation type="submission" date="2017-11" db="EMBL/GenBank/DDBJ databases">
        <title>De-novo sequencing of pomegranate (Punica granatum L.) genome.</title>
        <authorList>
            <person name="Akparov Z."/>
            <person name="Amiraslanov A."/>
            <person name="Hajiyeva S."/>
            <person name="Abbasov M."/>
            <person name="Kaur K."/>
            <person name="Hamwieh A."/>
            <person name="Solovyev V."/>
            <person name="Salamov A."/>
            <person name="Braich B."/>
            <person name="Kosarev P."/>
            <person name="Mahmoud A."/>
            <person name="Hajiyev E."/>
            <person name="Babayeva S."/>
            <person name="Izzatullayeva V."/>
            <person name="Mammadov A."/>
            <person name="Mammadov A."/>
            <person name="Sharifova S."/>
            <person name="Ojaghi J."/>
            <person name="Eynullazada K."/>
            <person name="Bayramov B."/>
            <person name="Abdulazimova A."/>
            <person name="Shahmuradov I."/>
        </authorList>
    </citation>
    <scope>NUCLEOTIDE SEQUENCE [LARGE SCALE GENOMIC DNA]</scope>
    <source>
        <strain evidence="2">cv. AG2017</strain>
        <tissue evidence="1">Leaf</tissue>
    </source>
</reference>
<comment type="caution">
    <text evidence="1">The sequence shown here is derived from an EMBL/GenBank/DDBJ whole genome shotgun (WGS) entry which is preliminary data.</text>
</comment>
<sequence length="101" mass="11263">MHWALPHLPVNLEWLTGFDRTLAYEPTAGSESNLWAGWDPSRGLDGTGRTKQVRTVPCCRPCPFILLGQLWAEMEAGASGDRKRKWGAWAVAGDRPRFLVA</sequence>
<organism evidence="1 2">
    <name type="scientific">Punica granatum</name>
    <name type="common">Pomegranate</name>
    <dbReference type="NCBI Taxonomy" id="22663"/>
    <lineage>
        <taxon>Eukaryota</taxon>
        <taxon>Viridiplantae</taxon>
        <taxon>Streptophyta</taxon>
        <taxon>Embryophyta</taxon>
        <taxon>Tracheophyta</taxon>
        <taxon>Spermatophyta</taxon>
        <taxon>Magnoliopsida</taxon>
        <taxon>eudicotyledons</taxon>
        <taxon>Gunneridae</taxon>
        <taxon>Pentapetalae</taxon>
        <taxon>rosids</taxon>
        <taxon>malvids</taxon>
        <taxon>Myrtales</taxon>
        <taxon>Lythraceae</taxon>
        <taxon>Punica</taxon>
    </lineage>
</organism>
<gene>
    <name evidence="1" type="ORF">CRG98_045587</name>
</gene>